<evidence type="ECO:0000256" key="1">
    <source>
        <dbReference type="SAM" id="MobiDB-lite"/>
    </source>
</evidence>
<dbReference type="OrthoDB" id="7211176at2759"/>
<dbReference type="Proteomes" id="UP001151699">
    <property type="component" value="Chromosome X"/>
</dbReference>
<evidence type="ECO:0000313" key="3">
    <source>
        <dbReference type="EMBL" id="KAJ6638297.1"/>
    </source>
</evidence>
<organism evidence="3 4">
    <name type="scientific">Pseudolycoriella hygida</name>
    <dbReference type="NCBI Taxonomy" id="35572"/>
    <lineage>
        <taxon>Eukaryota</taxon>
        <taxon>Metazoa</taxon>
        <taxon>Ecdysozoa</taxon>
        <taxon>Arthropoda</taxon>
        <taxon>Hexapoda</taxon>
        <taxon>Insecta</taxon>
        <taxon>Pterygota</taxon>
        <taxon>Neoptera</taxon>
        <taxon>Endopterygota</taxon>
        <taxon>Diptera</taxon>
        <taxon>Nematocera</taxon>
        <taxon>Sciaroidea</taxon>
        <taxon>Sciaridae</taxon>
        <taxon>Pseudolycoriella</taxon>
    </lineage>
</organism>
<accession>A0A9Q0RZ83</accession>
<feature type="signal peptide" evidence="2">
    <location>
        <begin position="1"/>
        <end position="24"/>
    </location>
</feature>
<evidence type="ECO:0000256" key="2">
    <source>
        <dbReference type="SAM" id="SignalP"/>
    </source>
</evidence>
<dbReference type="AlphaFoldDB" id="A0A9Q0RZ83"/>
<feature type="region of interest" description="Disordered" evidence="1">
    <location>
        <begin position="96"/>
        <end position="122"/>
    </location>
</feature>
<reference evidence="3" key="1">
    <citation type="submission" date="2022-07" db="EMBL/GenBank/DDBJ databases">
        <authorList>
            <person name="Trinca V."/>
            <person name="Uliana J.V.C."/>
            <person name="Torres T.T."/>
            <person name="Ward R.J."/>
            <person name="Monesi N."/>
        </authorList>
    </citation>
    <scope>NUCLEOTIDE SEQUENCE</scope>
    <source>
        <strain evidence="3">HSMRA1968</strain>
        <tissue evidence="3">Whole embryos</tissue>
    </source>
</reference>
<keyword evidence="2" id="KW-0732">Signal</keyword>
<feature type="chain" id="PRO_5040435266" evidence="2">
    <location>
        <begin position="25"/>
        <end position="211"/>
    </location>
</feature>
<sequence length="211" mass="23259">MKYIIYCGMLIVHYLVLFVDSSISDIPTTNNVIKQCMPDGGYCQNSWDCCSNRCLSFSYKCIRGPPSVQTGYMPNAPIENPTLIVETLDDLVNRFGNDDDKSPAQSTTTSTISSTSTSTTSITIHRDSPCIGIGYKCTDSSQCCSNDCLHYLDVNICIEQRNPTTTTTTLTSTTTTTVPLNGQCLSIGQKCYRNEECCSERCHGFLHQCVT</sequence>
<name>A0A9Q0RZ83_9DIPT</name>
<evidence type="ECO:0000313" key="4">
    <source>
        <dbReference type="Proteomes" id="UP001151699"/>
    </source>
</evidence>
<gene>
    <name evidence="3" type="ORF">Bhyg_11031</name>
</gene>
<keyword evidence="4" id="KW-1185">Reference proteome</keyword>
<dbReference type="EMBL" id="WJQU01000003">
    <property type="protein sequence ID" value="KAJ6638297.1"/>
    <property type="molecule type" value="Genomic_DNA"/>
</dbReference>
<comment type="caution">
    <text evidence="3">The sequence shown here is derived from an EMBL/GenBank/DDBJ whole genome shotgun (WGS) entry which is preliminary data.</text>
</comment>
<protein>
    <submittedName>
        <fullName evidence="3">Uncharacterized protein</fullName>
    </submittedName>
</protein>
<feature type="compositionally biased region" description="Low complexity" evidence="1">
    <location>
        <begin position="106"/>
        <end position="122"/>
    </location>
</feature>
<proteinExistence type="predicted"/>